<evidence type="ECO:0000256" key="4">
    <source>
        <dbReference type="ARBA" id="ARBA00022989"/>
    </source>
</evidence>
<feature type="transmembrane region" description="Helical" evidence="7">
    <location>
        <begin position="529"/>
        <end position="549"/>
    </location>
</feature>
<keyword evidence="5 7" id="KW-0472">Membrane</keyword>
<evidence type="ECO:0000313" key="9">
    <source>
        <dbReference type="Proteomes" id="UP000050795"/>
    </source>
</evidence>
<evidence type="ECO:0000256" key="1">
    <source>
        <dbReference type="ARBA" id="ARBA00004141"/>
    </source>
</evidence>
<dbReference type="Pfam" id="PF13906">
    <property type="entry name" value="AA_permease_C"/>
    <property type="match status" value="1"/>
</dbReference>
<name>A0AA85JJ05_TRIRE</name>
<feature type="transmembrane region" description="Helical" evidence="7">
    <location>
        <begin position="414"/>
        <end position="435"/>
    </location>
</feature>
<keyword evidence="4 7" id="KW-1133">Transmembrane helix</keyword>
<dbReference type="Pfam" id="PF13520">
    <property type="entry name" value="AA_permease_2"/>
    <property type="match status" value="1"/>
</dbReference>
<feature type="transmembrane region" description="Helical" evidence="7">
    <location>
        <begin position="269"/>
        <end position="289"/>
    </location>
</feature>
<feature type="transmembrane region" description="Helical" evidence="7">
    <location>
        <begin position="133"/>
        <end position="154"/>
    </location>
</feature>
<dbReference type="GO" id="GO:0005886">
    <property type="term" value="C:plasma membrane"/>
    <property type="evidence" value="ECO:0007669"/>
    <property type="project" value="TreeGrafter"/>
</dbReference>
<feature type="domain" description="Cationic amino acid transporter C-terminal" evidence="8">
    <location>
        <begin position="594"/>
        <end position="642"/>
    </location>
</feature>
<dbReference type="PANTHER" id="PTHR43243:SF4">
    <property type="entry name" value="CATIONIC AMINO ACID TRANSPORTER 4"/>
    <property type="match status" value="1"/>
</dbReference>
<evidence type="ECO:0000313" key="10">
    <source>
        <dbReference type="WBParaSite" id="TREG1_33910.1"/>
    </source>
</evidence>
<organism evidence="9 10">
    <name type="scientific">Trichobilharzia regenti</name>
    <name type="common">Nasal bird schistosome</name>
    <dbReference type="NCBI Taxonomy" id="157069"/>
    <lineage>
        <taxon>Eukaryota</taxon>
        <taxon>Metazoa</taxon>
        <taxon>Spiralia</taxon>
        <taxon>Lophotrochozoa</taxon>
        <taxon>Platyhelminthes</taxon>
        <taxon>Trematoda</taxon>
        <taxon>Digenea</taxon>
        <taxon>Strigeidida</taxon>
        <taxon>Schistosomatoidea</taxon>
        <taxon>Schistosomatidae</taxon>
        <taxon>Trichobilharzia</taxon>
    </lineage>
</organism>
<sequence>MSDQESDDQMDEQPNVTDPKVYHRKLSGCCHNYGNAITHGLFRKKRHEKDIKQVLNIGSGGQLSLCKLILHGLVSMLDGGIYMYAGIVISKRTGPGAFFAFLLASLVALLNAINYSELACRYPKDNSCYSFTYIIMGELPAFIIGWSLIMDYILTIAVSMRSWSNILNTLTGNRISAFITQFIGRLHSPHGLLSDYPDIVSAILTIILTIICCFIWRRASKLKIVSTVLNVTVVLVTIVYMFVFAKVEHLYTISPNITSVDIRSTRANILPYGLLGLISGTAVCFNVFIGSHAISSRAQEAKNPNYSLAIANLIATFIVGLITAAVALALSMYYPWFYIPSESAFLTAILKRKLQEPWNYVRVVMFFFFGIGTLIGLIASVAGPMVSAIKICCSMIRDGLLPPDISEKYKSHKTPFITIAVFAVISAAFGLIFTVDSLSDFLNLGTLIAYSVNAVSVICLRYRHQSDNPQHSSKSNHIRGGSGKTNETTEEEKYYRKRVGKPGFIKRAFGKQLPDKTLQVINSGVPGDVVVVAVSVYIVLSGLLVLCLVDRRLDSAEFAPWRMIAVVLLLILLISCLLCSSIIQQYGSPDKDLYRVPLVPWIPCLTITINFLLISQVSWFSWARFAVWLFIGIIFYFVYSVVNTYRLAGENDSLPSSSFLSDIEYETRSSKSNSSEDGSLRY</sequence>
<feature type="region of interest" description="Disordered" evidence="6">
    <location>
        <begin position="466"/>
        <end position="493"/>
    </location>
</feature>
<feature type="transmembrane region" description="Helical" evidence="7">
    <location>
        <begin position="561"/>
        <end position="586"/>
    </location>
</feature>
<reference evidence="10" key="2">
    <citation type="submission" date="2023-11" db="UniProtKB">
        <authorList>
            <consortium name="WormBaseParasite"/>
        </authorList>
    </citation>
    <scope>IDENTIFICATION</scope>
</reference>
<dbReference type="PANTHER" id="PTHR43243">
    <property type="entry name" value="INNER MEMBRANE TRANSPORTER YGJI-RELATED"/>
    <property type="match status" value="1"/>
</dbReference>
<evidence type="ECO:0000256" key="7">
    <source>
        <dbReference type="SAM" id="Phobius"/>
    </source>
</evidence>
<dbReference type="Gene3D" id="1.20.1740.10">
    <property type="entry name" value="Amino acid/polyamine transporter I"/>
    <property type="match status" value="2"/>
</dbReference>
<feature type="transmembrane region" description="Helical" evidence="7">
    <location>
        <begin position="310"/>
        <end position="334"/>
    </location>
</feature>
<comment type="subcellular location">
    <subcellularLocation>
        <location evidence="1">Membrane</location>
        <topology evidence="1">Multi-pass membrane protein</topology>
    </subcellularLocation>
</comment>
<dbReference type="InterPro" id="IPR002293">
    <property type="entry name" value="AA/rel_permease1"/>
</dbReference>
<proteinExistence type="predicted"/>
<feature type="transmembrane region" description="Helical" evidence="7">
    <location>
        <begin position="360"/>
        <end position="393"/>
    </location>
</feature>
<evidence type="ECO:0000256" key="5">
    <source>
        <dbReference type="ARBA" id="ARBA00023136"/>
    </source>
</evidence>
<dbReference type="GO" id="GO:0015171">
    <property type="term" value="F:amino acid transmembrane transporter activity"/>
    <property type="evidence" value="ECO:0007669"/>
    <property type="project" value="TreeGrafter"/>
</dbReference>
<accession>A0AA85JJ05</accession>
<dbReference type="WBParaSite" id="TREG1_33910.1">
    <property type="protein sequence ID" value="TREG1_33910.1"/>
    <property type="gene ID" value="TREG1_33910"/>
</dbReference>
<evidence type="ECO:0000259" key="8">
    <source>
        <dbReference type="Pfam" id="PF13906"/>
    </source>
</evidence>
<feature type="transmembrane region" description="Helical" evidence="7">
    <location>
        <begin position="598"/>
        <end position="619"/>
    </location>
</feature>
<keyword evidence="3 7" id="KW-0812">Transmembrane</keyword>
<evidence type="ECO:0000256" key="2">
    <source>
        <dbReference type="ARBA" id="ARBA00022448"/>
    </source>
</evidence>
<dbReference type="InterPro" id="IPR029485">
    <property type="entry name" value="CAT_C"/>
</dbReference>
<reference evidence="9" key="1">
    <citation type="submission" date="2022-06" db="EMBL/GenBank/DDBJ databases">
        <authorList>
            <person name="Berger JAMES D."/>
            <person name="Berger JAMES D."/>
        </authorList>
    </citation>
    <scope>NUCLEOTIDE SEQUENCE [LARGE SCALE GENOMIC DNA]</scope>
</reference>
<feature type="transmembrane region" description="Helical" evidence="7">
    <location>
        <begin position="196"/>
        <end position="216"/>
    </location>
</feature>
<feature type="transmembrane region" description="Helical" evidence="7">
    <location>
        <begin position="625"/>
        <end position="642"/>
    </location>
</feature>
<dbReference type="AlphaFoldDB" id="A0AA85JJ05"/>
<feature type="transmembrane region" description="Helical" evidence="7">
    <location>
        <begin position="96"/>
        <end position="113"/>
    </location>
</feature>
<evidence type="ECO:0000256" key="6">
    <source>
        <dbReference type="SAM" id="MobiDB-lite"/>
    </source>
</evidence>
<dbReference type="Proteomes" id="UP000050795">
    <property type="component" value="Unassembled WGS sequence"/>
</dbReference>
<feature type="transmembrane region" description="Helical" evidence="7">
    <location>
        <begin position="228"/>
        <end position="245"/>
    </location>
</feature>
<protein>
    <recommendedName>
        <fullName evidence="8">Cationic amino acid transporter C-terminal domain-containing protein</fullName>
    </recommendedName>
</protein>
<keyword evidence="9" id="KW-1185">Reference proteome</keyword>
<evidence type="ECO:0000256" key="3">
    <source>
        <dbReference type="ARBA" id="ARBA00022692"/>
    </source>
</evidence>
<keyword evidence="2" id="KW-0813">Transport</keyword>